<keyword evidence="5" id="KW-0378">Hydrolase</keyword>
<feature type="compositionally biased region" description="Basic and acidic residues" evidence="6">
    <location>
        <begin position="145"/>
        <end position="157"/>
    </location>
</feature>
<feature type="compositionally biased region" description="Basic and acidic residues" evidence="6">
    <location>
        <begin position="252"/>
        <end position="267"/>
    </location>
</feature>
<feature type="domain" description="Ubiquitin-like protease family profile" evidence="7">
    <location>
        <begin position="601"/>
        <end position="910"/>
    </location>
</feature>
<dbReference type="Pfam" id="PF25424">
    <property type="entry name" value="PH_35"/>
    <property type="match status" value="1"/>
</dbReference>
<dbReference type="EMBL" id="DF977451">
    <property type="protein sequence ID" value="GAP84125.2"/>
    <property type="molecule type" value="Genomic_DNA"/>
</dbReference>
<dbReference type="PROSITE" id="PS50600">
    <property type="entry name" value="ULP_PROTEASE"/>
    <property type="match status" value="1"/>
</dbReference>
<dbReference type="PANTHER" id="PTHR46896:SF3">
    <property type="entry name" value="FI06413P-RELATED"/>
    <property type="match status" value="1"/>
</dbReference>
<dbReference type="InterPro" id="IPR051947">
    <property type="entry name" value="Sentrin-specific_protease"/>
</dbReference>
<dbReference type="SUPFAM" id="SSF54001">
    <property type="entry name" value="Cysteine proteinases"/>
    <property type="match status" value="1"/>
</dbReference>
<evidence type="ECO:0000256" key="5">
    <source>
        <dbReference type="ARBA" id="ARBA00022801"/>
    </source>
</evidence>
<evidence type="ECO:0000256" key="4">
    <source>
        <dbReference type="ARBA" id="ARBA00022786"/>
    </source>
</evidence>
<dbReference type="GO" id="GO:0006508">
    <property type="term" value="P:proteolysis"/>
    <property type="evidence" value="ECO:0007669"/>
    <property type="project" value="UniProtKB-KW"/>
</dbReference>
<name>A0A1S7ULF0_ROSNE</name>
<feature type="region of interest" description="Disordered" evidence="6">
    <location>
        <begin position="1111"/>
        <end position="1265"/>
    </location>
</feature>
<feature type="compositionally biased region" description="Low complexity" evidence="6">
    <location>
        <begin position="1013"/>
        <end position="1026"/>
    </location>
</feature>
<sequence length="1265" mass="139444">MPSAQQGLPAETGEGSGVPAFSLPGAPFGKIVNILKGLWPARLNDMPKPANVGAPRPMNSLKRSASSHPPRGISSPSRPVPVPEAPPPAKRQRFNESRASNSHTQATFVYDGTAGTASPRNQSIESPSIPDSQRSAASNMSGTRPELKEYRAVDQHTKPKRARTNRSSPRQLRHDDDDDDDGDHDVESSRPRPNLPSKSDEDSTDDEIHLINPQGALSGAHQPKRKRSEEKPILDLADRFRPKGATLALKRAIDNTEKGKRNRRQDSSPDELAPSSEEIATRSIKRPRHLSPSLSKKGNIMRTSFVDVRSSTASSSNFQLIDKHKEEADLIIGAGLRILRGTCGKYQYQAGFREDPDPCFMSTRELGHTLFPVDQEGNILKSYRYLTVDLKEISHIVHTKDNKEGRIVAISQRMCLTNGAGAKLIIEFASPPELDKFLQWVNLYSPSFYQIIKKPCNEAKLEKDFDEMIQRAPSHRIVPDAELAMSTADDIRVIQHNRNNRGFEARIDPSLAAEAKTRPKLRDAMSSTVSGPSGDDVAPNQSWGDGRVSVSRQVRTTRSTFAYMRSPEPDPEPIGWTLLNAGWDRQWRNSLVYPNTGKNRATVDKDDIQRLDEGQFLNDNIIIFYLRYLQKNLEAKDEGLAKRIYFQNTFFYDKLKPTKTGQGINYDSVKTWTSKADLFSKDYIIVPINEYTHWYVAIICNAPRLLPSSDSYEELDDMQIGVTAIPNSIDITQQTSKASLQNGISNGDPDGGHALPPTQEDVVENLRRMSIDSNSSPLSGENKQKPDDAEGETASALIDSAHEVYVIKDSDRPDTEVEHIATTTNPRARKGAGRRKCDPNQPRIITLDSLGAPHSPTCNYLKQYLVAELRDKRGVDIPVPGSMGFTAKGIPEQTNHCDCGLFLLGYIQEFLLDPDAFVKSILHRDTIHWQLDPSKLRSNIRDLIFDLQKEQQRAEDAIQERKRQAKISKSTSAKAKVEGTSSHITAPTLSLHCAPSNPELAAQDNCSGRVSENTSSPTLSNSRPSSARGNSATPGESMAPKNSPASRSKADRAMTEAQTPAHSTESHSSRTTRRTSTVNDPDIEEFQSRPKSAPHHLVASPRRIELAFDHQSHHHIPSTSPISPSRGRNVAWHSPSPGTDGSTNIPREFVQPLLSETPSSKGSRGATPQDPVVVDDSDNNKRKGTCQSPRPHGGVQLSSRIVVEIASANAPGAPGAPPSSSSKTDVPRQTGYKSSYFAGRQEGEELTGAKLREKPQNDIIDLSDD</sequence>
<feature type="region of interest" description="Disordered" evidence="6">
    <location>
        <begin position="1000"/>
        <end position="1096"/>
    </location>
</feature>
<feature type="compositionally biased region" description="Pro residues" evidence="6">
    <location>
        <begin position="78"/>
        <end position="89"/>
    </location>
</feature>
<feature type="region of interest" description="Disordered" evidence="6">
    <location>
        <begin position="770"/>
        <end position="793"/>
    </location>
</feature>
<feature type="region of interest" description="Disordered" evidence="6">
    <location>
        <begin position="46"/>
        <end position="239"/>
    </location>
</feature>
<organism evidence="8">
    <name type="scientific">Rosellinia necatrix</name>
    <name type="common">White root-rot fungus</name>
    <dbReference type="NCBI Taxonomy" id="77044"/>
    <lineage>
        <taxon>Eukaryota</taxon>
        <taxon>Fungi</taxon>
        <taxon>Dikarya</taxon>
        <taxon>Ascomycota</taxon>
        <taxon>Pezizomycotina</taxon>
        <taxon>Sordariomycetes</taxon>
        <taxon>Xylariomycetidae</taxon>
        <taxon>Xylariales</taxon>
        <taxon>Xylariaceae</taxon>
        <taxon>Rosellinia</taxon>
    </lineage>
</organism>
<dbReference type="OrthoDB" id="442460at2759"/>
<dbReference type="Gene3D" id="3.30.310.130">
    <property type="entry name" value="Ubiquitin-related"/>
    <property type="match status" value="1"/>
</dbReference>
<dbReference type="Proteomes" id="UP000054516">
    <property type="component" value="Unassembled WGS sequence"/>
</dbReference>
<dbReference type="AlphaFoldDB" id="A0A1S7ULF0"/>
<dbReference type="OMA" id="SHETCEP"/>
<evidence type="ECO:0000256" key="2">
    <source>
        <dbReference type="ARBA" id="ARBA00022553"/>
    </source>
</evidence>
<keyword evidence="3 8" id="KW-0645">Protease</keyword>
<dbReference type="InterPro" id="IPR038765">
    <property type="entry name" value="Papain-like_cys_pep_sf"/>
</dbReference>
<feature type="region of interest" description="Disordered" evidence="6">
    <location>
        <begin position="252"/>
        <end position="296"/>
    </location>
</feature>
<comment type="similarity">
    <text evidence="1">Belongs to the peptidase C48 family.</text>
</comment>
<feature type="region of interest" description="Disordered" evidence="6">
    <location>
        <begin position="517"/>
        <end position="550"/>
    </location>
</feature>
<evidence type="ECO:0000313" key="8">
    <source>
        <dbReference type="EMBL" id="GAP84125.2"/>
    </source>
</evidence>
<feature type="compositionally biased region" description="Polar residues" evidence="6">
    <location>
        <begin position="97"/>
        <end position="107"/>
    </location>
</feature>
<accession>A0A1S7ULF0</accession>
<dbReference type="InterPro" id="IPR057501">
    <property type="entry name" value="DeUb_enz_PH"/>
</dbReference>
<gene>
    <name evidence="8" type="ORF">SAMD00023353_0600940</name>
</gene>
<evidence type="ECO:0000256" key="3">
    <source>
        <dbReference type="ARBA" id="ARBA00022670"/>
    </source>
</evidence>
<feature type="compositionally biased region" description="Polar residues" evidence="6">
    <location>
        <begin position="115"/>
        <end position="142"/>
    </location>
</feature>
<dbReference type="InterPro" id="IPR003653">
    <property type="entry name" value="Peptidase_C48_C"/>
</dbReference>
<reference evidence="8" key="1">
    <citation type="submission" date="2016-03" db="EMBL/GenBank/DDBJ databases">
        <title>Draft genome sequence of Rosellinia necatrix.</title>
        <authorList>
            <person name="Kanematsu S."/>
        </authorList>
    </citation>
    <scope>NUCLEOTIDE SEQUENCE [LARGE SCALE GENOMIC DNA]</scope>
    <source>
        <strain evidence="8">W97</strain>
    </source>
</reference>
<protein>
    <submittedName>
        <fullName evidence="8">Putative Ulp1 protease family protein</fullName>
    </submittedName>
</protein>
<dbReference type="GO" id="GO:0016926">
    <property type="term" value="P:protein desumoylation"/>
    <property type="evidence" value="ECO:0007669"/>
    <property type="project" value="TreeGrafter"/>
</dbReference>
<evidence type="ECO:0000256" key="6">
    <source>
        <dbReference type="SAM" id="MobiDB-lite"/>
    </source>
</evidence>
<feature type="compositionally biased region" description="Polar residues" evidence="6">
    <location>
        <begin position="771"/>
        <end position="781"/>
    </location>
</feature>
<evidence type="ECO:0000256" key="1">
    <source>
        <dbReference type="ARBA" id="ARBA00005234"/>
    </source>
</evidence>
<keyword evidence="9" id="KW-1185">Reference proteome</keyword>
<dbReference type="GO" id="GO:0005634">
    <property type="term" value="C:nucleus"/>
    <property type="evidence" value="ECO:0007669"/>
    <property type="project" value="TreeGrafter"/>
</dbReference>
<dbReference type="STRING" id="77044.A0A1S7ULF0"/>
<dbReference type="Gene3D" id="1.10.418.20">
    <property type="match status" value="2"/>
</dbReference>
<feature type="compositionally biased region" description="Low complexity" evidence="6">
    <location>
        <begin position="1206"/>
        <end position="1222"/>
    </location>
</feature>
<feature type="region of interest" description="Disordered" evidence="6">
    <location>
        <begin position="960"/>
        <end position="983"/>
    </location>
</feature>
<dbReference type="GO" id="GO:0005737">
    <property type="term" value="C:cytoplasm"/>
    <property type="evidence" value="ECO:0007669"/>
    <property type="project" value="TreeGrafter"/>
</dbReference>
<dbReference type="PANTHER" id="PTHR46896">
    <property type="entry name" value="SENTRIN-SPECIFIC PROTEASE"/>
    <property type="match status" value="1"/>
</dbReference>
<keyword evidence="4" id="KW-0833">Ubl conjugation pathway</keyword>
<proteinExistence type="inferred from homology"/>
<feature type="compositionally biased region" description="Basic and acidic residues" evidence="6">
    <location>
        <begin position="198"/>
        <end position="209"/>
    </location>
</feature>
<evidence type="ECO:0000313" key="9">
    <source>
        <dbReference type="Proteomes" id="UP000054516"/>
    </source>
</evidence>
<feature type="compositionally biased region" description="Polar residues" evidence="6">
    <location>
        <begin position="1136"/>
        <end position="1145"/>
    </location>
</feature>
<dbReference type="Pfam" id="PF02902">
    <property type="entry name" value="Peptidase_C48"/>
    <property type="match status" value="1"/>
</dbReference>
<dbReference type="GO" id="GO:0070139">
    <property type="term" value="F:SUMO-specific endopeptidase activity"/>
    <property type="evidence" value="ECO:0007669"/>
    <property type="project" value="TreeGrafter"/>
</dbReference>
<feature type="compositionally biased region" description="Basic and acidic residues" evidence="6">
    <location>
        <begin position="227"/>
        <end position="239"/>
    </location>
</feature>
<keyword evidence="2" id="KW-0597">Phosphoprotein</keyword>
<evidence type="ECO:0000259" key="7">
    <source>
        <dbReference type="PROSITE" id="PS50600"/>
    </source>
</evidence>
<feature type="compositionally biased region" description="Low complexity" evidence="6">
    <location>
        <begin position="66"/>
        <end position="77"/>
    </location>
</feature>